<dbReference type="GO" id="GO:0006260">
    <property type="term" value="P:DNA replication"/>
    <property type="evidence" value="ECO:0007669"/>
    <property type="project" value="InterPro"/>
</dbReference>
<evidence type="ECO:0000313" key="1">
    <source>
        <dbReference type="EMBL" id="KKL05383.1"/>
    </source>
</evidence>
<dbReference type="SUPFAM" id="SSF56731">
    <property type="entry name" value="DNA primase core"/>
    <property type="match status" value="1"/>
</dbReference>
<proteinExistence type="predicted"/>
<organism evidence="1">
    <name type="scientific">marine sediment metagenome</name>
    <dbReference type="NCBI Taxonomy" id="412755"/>
    <lineage>
        <taxon>unclassified sequences</taxon>
        <taxon>metagenomes</taxon>
        <taxon>ecological metagenomes</taxon>
    </lineage>
</organism>
<dbReference type="SUPFAM" id="SSF57783">
    <property type="entry name" value="Zinc beta-ribbon"/>
    <property type="match status" value="1"/>
</dbReference>
<comment type="caution">
    <text evidence="1">The sequence shown here is derived from an EMBL/GenBank/DDBJ whole genome shotgun (WGS) entry which is preliminary data.</text>
</comment>
<dbReference type="Gene3D" id="3.90.580.10">
    <property type="entry name" value="Zinc finger, CHC2-type domain"/>
    <property type="match status" value="1"/>
</dbReference>
<evidence type="ECO:0008006" key="2">
    <source>
        <dbReference type="Google" id="ProtNLM"/>
    </source>
</evidence>
<protein>
    <recommendedName>
        <fullName evidence="2">Zinc finger CHC2-type domain-containing protein</fullName>
    </recommendedName>
</protein>
<dbReference type="EMBL" id="LAZR01044141">
    <property type="protein sequence ID" value="KKL05383.1"/>
    <property type="molecule type" value="Genomic_DNA"/>
</dbReference>
<name>A0A0F9CZW6_9ZZZZ</name>
<dbReference type="AlphaFoldDB" id="A0A0F9CZW6"/>
<dbReference type="GO" id="GO:0008270">
    <property type="term" value="F:zinc ion binding"/>
    <property type="evidence" value="ECO:0007669"/>
    <property type="project" value="InterPro"/>
</dbReference>
<accession>A0A0F9CZW6</accession>
<reference evidence="1" key="1">
    <citation type="journal article" date="2015" name="Nature">
        <title>Complex archaea that bridge the gap between prokaryotes and eukaryotes.</title>
        <authorList>
            <person name="Spang A."/>
            <person name="Saw J.H."/>
            <person name="Jorgensen S.L."/>
            <person name="Zaremba-Niedzwiedzka K."/>
            <person name="Martijn J."/>
            <person name="Lind A.E."/>
            <person name="van Eijk R."/>
            <person name="Schleper C."/>
            <person name="Guy L."/>
            <person name="Ettema T.J."/>
        </authorList>
    </citation>
    <scope>NUCLEOTIDE SEQUENCE</scope>
</reference>
<gene>
    <name evidence="1" type="ORF">LCGC14_2606570</name>
</gene>
<sequence>MAKVNWERFCTLQHIEYLKTAASFARGYINIHCPFCGDTDQSFHLGLHKSGRWTCYRDPIGHKGGDPCRIIMRLIGCTRDQANSYVQDDVVELSDFDEASSEFMRNDEEPKQHDRLEFPTEFRRLRSNRGRARMYLNYLISRGFKTYEVSRVTRRYDLHYCDKGMWRGRIIMPIQVNGKLLSWTGRTVYDTEELRYRSLSHKKDAEPRGLVNVRDLLFNYDNATRKHHHVCVIVEGPLDVMVVDFYGHDHGICAVGTFGTGIREAQLD</sequence>
<feature type="non-terminal residue" evidence="1">
    <location>
        <position position="268"/>
    </location>
</feature>
<dbReference type="GO" id="GO:0003677">
    <property type="term" value="F:DNA binding"/>
    <property type="evidence" value="ECO:0007669"/>
    <property type="project" value="InterPro"/>
</dbReference>
<dbReference type="CDD" id="cd01029">
    <property type="entry name" value="TOPRIM_primases"/>
    <property type="match status" value="1"/>
</dbReference>
<dbReference type="InterPro" id="IPR036977">
    <property type="entry name" value="DNA_primase_Znf_CHC2"/>
</dbReference>
<dbReference type="InterPro" id="IPR034154">
    <property type="entry name" value="TOPRIM_DnaG/twinkle"/>
</dbReference>